<keyword evidence="8 10" id="KW-0472">Membrane</keyword>
<keyword evidence="3 10" id="KW-1134">Transmembrane beta strand</keyword>
<evidence type="ECO:0000256" key="7">
    <source>
        <dbReference type="ARBA" id="ARBA00023077"/>
    </source>
</evidence>
<dbReference type="InterPro" id="IPR039426">
    <property type="entry name" value="TonB-dep_rcpt-like"/>
</dbReference>
<dbReference type="InterPro" id="IPR000531">
    <property type="entry name" value="Beta-barrel_TonB"/>
</dbReference>
<evidence type="ECO:0000313" key="14">
    <source>
        <dbReference type="EMBL" id="MDH2129534.1"/>
    </source>
</evidence>
<keyword evidence="5 10" id="KW-0812">Transmembrane</keyword>
<dbReference type="SMART" id="SM00965">
    <property type="entry name" value="STN"/>
    <property type="match status" value="1"/>
</dbReference>
<reference evidence="14" key="1">
    <citation type="submission" date="2022-09" db="EMBL/GenBank/DDBJ databases">
        <title>Intensive care unit water sources are persistently colonized with multi-drug resistant bacteria and are the site of extensive horizontal gene transfer of antibiotic resistance genes.</title>
        <authorList>
            <person name="Diorio-Toth L."/>
        </authorList>
    </citation>
    <scope>NUCLEOTIDE SEQUENCE</scope>
    <source>
        <strain evidence="14">GD03659</strain>
    </source>
</reference>
<comment type="caution">
    <text evidence="14">The sequence shown here is derived from an EMBL/GenBank/DDBJ whole genome shotgun (WGS) entry which is preliminary data.</text>
</comment>
<dbReference type="GO" id="GO:0006826">
    <property type="term" value="P:iron ion transport"/>
    <property type="evidence" value="ECO:0007669"/>
    <property type="project" value="UniProtKB-KW"/>
</dbReference>
<evidence type="ECO:0000256" key="10">
    <source>
        <dbReference type="PROSITE-ProRule" id="PRU01360"/>
    </source>
</evidence>
<sequence length="868" mass="92646">MRVTQRAIQAMGDEMRVVRNGFFVGVCACALISATSAMAQADQVRNFDLPAQSLTEALRAVARQSGLEFSAPADPLRGKTSKPLKGQFSPAQAAKRLLKGTSLTAEVIDGALIVRAGRVSSVASTSGNGNDIIVTGSRLSSGESSSPTIQLDADTIKLAGQTEVGAAMRALPQNFSGGQNPGVAAGAIGITNQNLTSGSSPNLRGLGADATLTLLNGHRLSFGSFVQAVDVSAIPLAAIDRIEIVPDGASAVYGSDAVAGVVNVILKQNYNGLSLLANLGGATDGGDFKQQYSAVAGRTWSTGGFMAAFSHDRNSAIFSSQREFTAYMPDGNTLYPKTNQNSLVITGRQDISSGIEAYLDATYNVRTAFSSQGTSSGYVYTNTPKTRDFSVSPSVQMSLGSRWGVRISGTYGRSKTEYDQTTFYQGETAARTRGCYCNVLGGVEAYASGPLVTINGNTLDLVAGGGYRYNHYETVRYNTSATDNDGSISSYYAFSEISIPFVKPGQGSPLLEKLIFNAALRYERYPQIASVAVPKIGVIYGLSPSVEIKATWGKSFKAPMLYYKFADRVAYLYPVSAFGGAQRYPAGSILLVDVGGNTNLKPERATSWSTTLSVHPVEIPRLNLQATYFHVNYKDRIIQPVPGAASSSILSGTSPYDSFITYDPSQSIADAILAGADKIYNYGGTDAANNIVAILNNRYINAARQSIHGIDITMDYKIPLDSSSVVLNASGSWLWSNQKVSDSLPVTQLAGTIFNPPRFKAQASVGWMNDAFSLMTFVNHLSSLEDNRSTPSGRIASQTTLDASIRYKMQNRAGPLQNVSITLSAQNILNRRPPYSAPTSGQTYYVNYDSTNHSPIGRFISATISKDW</sequence>
<evidence type="ECO:0000256" key="9">
    <source>
        <dbReference type="ARBA" id="ARBA00023237"/>
    </source>
</evidence>
<keyword evidence="2 10" id="KW-0813">Transport</keyword>
<name>A0AA42WPR0_SPHYA</name>
<evidence type="ECO:0000256" key="1">
    <source>
        <dbReference type="ARBA" id="ARBA00004571"/>
    </source>
</evidence>
<dbReference type="PANTHER" id="PTHR47234:SF3">
    <property type="entry name" value="SECRETIN_TONB SHORT N-TERMINAL DOMAIN-CONTAINING PROTEIN"/>
    <property type="match status" value="1"/>
</dbReference>
<protein>
    <submittedName>
        <fullName evidence="14">TonB-dependent receptor</fullName>
    </submittedName>
</protein>
<keyword evidence="12" id="KW-0732">Signal</keyword>
<keyword evidence="4" id="KW-0410">Iron transport</keyword>
<dbReference type="EMBL" id="JAOCKX010000001">
    <property type="protein sequence ID" value="MDH2129534.1"/>
    <property type="molecule type" value="Genomic_DNA"/>
</dbReference>
<organism evidence="14 15">
    <name type="scientific">Sphingobium yanoikuyae</name>
    <name type="common">Sphingomonas yanoikuyae</name>
    <dbReference type="NCBI Taxonomy" id="13690"/>
    <lineage>
        <taxon>Bacteria</taxon>
        <taxon>Pseudomonadati</taxon>
        <taxon>Pseudomonadota</taxon>
        <taxon>Alphaproteobacteria</taxon>
        <taxon>Sphingomonadales</taxon>
        <taxon>Sphingomonadaceae</taxon>
        <taxon>Sphingobium</taxon>
    </lineage>
</organism>
<dbReference type="AlphaFoldDB" id="A0AA42WPR0"/>
<evidence type="ECO:0000256" key="5">
    <source>
        <dbReference type="ARBA" id="ARBA00022692"/>
    </source>
</evidence>
<dbReference type="InterPro" id="IPR037066">
    <property type="entry name" value="Plug_dom_sf"/>
</dbReference>
<dbReference type="SUPFAM" id="SSF56935">
    <property type="entry name" value="Porins"/>
    <property type="match status" value="1"/>
</dbReference>
<keyword evidence="7 11" id="KW-0798">TonB box</keyword>
<dbReference type="Gene3D" id="3.55.50.30">
    <property type="match status" value="1"/>
</dbReference>
<dbReference type="InterPro" id="IPR036942">
    <property type="entry name" value="Beta-barrel_TonB_sf"/>
</dbReference>
<feature type="chain" id="PRO_5041325904" evidence="12">
    <location>
        <begin position="40"/>
        <end position="868"/>
    </location>
</feature>
<dbReference type="RefSeq" id="WP_279728019.1">
    <property type="nucleotide sequence ID" value="NZ_JAOCKX010000001.1"/>
</dbReference>
<gene>
    <name evidence="14" type="ORF">N5J77_00240</name>
</gene>
<dbReference type="Pfam" id="PF07715">
    <property type="entry name" value="Plug"/>
    <property type="match status" value="1"/>
</dbReference>
<evidence type="ECO:0000256" key="4">
    <source>
        <dbReference type="ARBA" id="ARBA00022496"/>
    </source>
</evidence>
<evidence type="ECO:0000256" key="6">
    <source>
        <dbReference type="ARBA" id="ARBA00023004"/>
    </source>
</evidence>
<evidence type="ECO:0000259" key="13">
    <source>
        <dbReference type="SMART" id="SM00965"/>
    </source>
</evidence>
<keyword evidence="14" id="KW-0675">Receptor</keyword>
<dbReference type="Proteomes" id="UP001162318">
    <property type="component" value="Unassembled WGS sequence"/>
</dbReference>
<evidence type="ECO:0000256" key="3">
    <source>
        <dbReference type="ARBA" id="ARBA00022452"/>
    </source>
</evidence>
<keyword evidence="4" id="KW-0406">Ion transport</keyword>
<dbReference type="PROSITE" id="PS52016">
    <property type="entry name" value="TONB_DEPENDENT_REC_3"/>
    <property type="match status" value="1"/>
</dbReference>
<evidence type="ECO:0000256" key="2">
    <source>
        <dbReference type="ARBA" id="ARBA00022448"/>
    </source>
</evidence>
<comment type="subcellular location">
    <subcellularLocation>
        <location evidence="1 10">Cell outer membrane</location>
        <topology evidence="1 10">Multi-pass membrane protein</topology>
    </subcellularLocation>
</comment>
<dbReference type="GO" id="GO:0009279">
    <property type="term" value="C:cell outer membrane"/>
    <property type="evidence" value="ECO:0007669"/>
    <property type="project" value="UniProtKB-SubCell"/>
</dbReference>
<dbReference type="Gene3D" id="2.40.170.20">
    <property type="entry name" value="TonB-dependent receptor, beta-barrel domain"/>
    <property type="match status" value="1"/>
</dbReference>
<dbReference type="InterPro" id="IPR011662">
    <property type="entry name" value="Secretin/TonB_short_N"/>
</dbReference>
<evidence type="ECO:0000256" key="8">
    <source>
        <dbReference type="ARBA" id="ARBA00023136"/>
    </source>
</evidence>
<dbReference type="InterPro" id="IPR012910">
    <property type="entry name" value="Plug_dom"/>
</dbReference>
<dbReference type="Gene3D" id="2.170.130.10">
    <property type="entry name" value="TonB-dependent receptor, plug domain"/>
    <property type="match status" value="1"/>
</dbReference>
<accession>A0AA42WPR0</accession>
<dbReference type="Pfam" id="PF00593">
    <property type="entry name" value="TonB_dep_Rec_b-barrel"/>
    <property type="match status" value="1"/>
</dbReference>
<keyword evidence="9 10" id="KW-0998">Cell outer membrane</keyword>
<keyword evidence="6" id="KW-0408">Iron</keyword>
<feature type="domain" description="Secretin/TonB short N-terminal" evidence="13">
    <location>
        <begin position="67"/>
        <end position="117"/>
    </location>
</feature>
<proteinExistence type="inferred from homology"/>
<comment type="similarity">
    <text evidence="10 11">Belongs to the TonB-dependent receptor family.</text>
</comment>
<dbReference type="PANTHER" id="PTHR47234">
    <property type="match status" value="1"/>
</dbReference>
<feature type="signal peptide" evidence="12">
    <location>
        <begin position="1"/>
        <end position="39"/>
    </location>
</feature>
<evidence type="ECO:0000256" key="12">
    <source>
        <dbReference type="SAM" id="SignalP"/>
    </source>
</evidence>
<evidence type="ECO:0000256" key="11">
    <source>
        <dbReference type="RuleBase" id="RU003357"/>
    </source>
</evidence>
<evidence type="ECO:0000313" key="15">
    <source>
        <dbReference type="Proteomes" id="UP001162318"/>
    </source>
</evidence>